<sequence length="225" mass="24717">MARMDLRIEGIDAALHVRRVQVREVISMPFDVTITARSTSPDIDLDAASWAPASFSLLSGWALVRGGGERAWTGLVQRIEQTAVELSGLSTYEIRIVPRLSLLTQNRDYRIFQRQTVPAIVKRLLEDWLVDHEWRLDPAAFPVLEYRVQYGESDFFFLATAAARSSCSQFVEPDRGAFPGAASEPASLGPGSGAGAGSISSHGAKSYFSLLSQRMTLSLQQTAQL</sequence>
<dbReference type="Gene3D" id="3.55.50.10">
    <property type="entry name" value="Baseplate protein-like domains"/>
    <property type="match status" value="1"/>
</dbReference>
<gene>
    <name evidence="1" type="ORF">E8A74_27235</name>
</gene>
<reference evidence="1 2" key="1">
    <citation type="submission" date="2019-04" db="EMBL/GenBank/DDBJ databases">
        <authorList>
            <person name="Li Y."/>
            <person name="Wang J."/>
        </authorList>
    </citation>
    <scope>NUCLEOTIDE SEQUENCE [LARGE SCALE GENOMIC DNA]</scope>
    <source>
        <strain evidence="1 2">DSM 14668</strain>
    </source>
</reference>
<dbReference type="Gene3D" id="2.30.110.50">
    <property type="match status" value="1"/>
</dbReference>
<dbReference type="RefSeq" id="WP_136932005.1">
    <property type="nucleotide sequence ID" value="NZ_SSMQ01000031.1"/>
</dbReference>
<proteinExistence type="predicted"/>
<organism evidence="1 2">
    <name type="scientific">Polyangium fumosum</name>
    <dbReference type="NCBI Taxonomy" id="889272"/>
    <lineage>
        <taxon>Bacteria</taxon>
        <taxon>Pseudomonadati</taxon>
        <taxon>Myxococcota</taxon>
        <taxon>Polyangia</taxon>
        <taxon>Polyangiales</taxon>
        <taxon>Polyangiaceae</taxon>
        <taxon>Polyangium</taxon>
    </lineage>
</organism>
<protein>
    <recommendedName>
        <fullName evidence="3">Type VI secretion system tip protein VgrG</fullName>
    </recommendedName>
</protein>
<evidence type="ECO:0000313" key="2">
    <source>
        <dbReference type="Proteomes" id="UP000309215"/>
    </source>
</evidence>
<dbReference type="Pfam" id="PF05954">
    <property type="entry name" value="Phage_GPD"/>
    <property type="match status" value="1"/>
</dbReference>
<dbReference type="EMBL" id="SSMQ01000031">
    <property type="protein sequence ID" value="TKD03208.1"/>
    <property type="molecule type" value="Genomic_DNA"/>
</dbReference>
<name>A0A4U1J7P0_9BACT</name>
<dbReference type="SUPFAM" id="SSF69279">
    <property type="entry name" value="Phage tail proteins"/>
    <property type="match status" value="1"/>
</dbReference>
<evidence type="ECO:0000313" key="1">
    <source>
        <dbReference type="EMBL" id="TKD03208.1"/>
    </source>
</evidence>
<keyword evidence="2" id="KW-1185">Reference proteome</keyword>
<dbReference type="Proteomes" id="UP000309215">
    <property type="component" value="Unassembled WGS sequence"/>
</dbReference>
<dbReference type="OrthoDB" id="5482463at2"/>
<dbReference type="AlphaFoldDB" id="A0A4U1J7P0"/>
<accession>A0A4U1J7P0</accession>
<comment type="caution">
    <text evidence="1">The sequence shown here is derived from an EMBL/GenBank/DDBJ whole genome shotgun (WGS) entry which is preliminary data.</text>
</comment>
<evidence type="ECO:0008006" key="3">
    <source>
        <dbReference type="Google" id="ProtNLM"/>
    </source>
</evidence>